<evidence type="ECO:0000256" key="7">
    <source>
        <dbReference type="ARBA" id="ARBA00022630"/>
    </source>
</evidence>
<evidence type="ECO:0000256" key="11">
    <source>
        <dbReference type="ARBA" id="ARBA00022777"/>
    </source>
</evidence>
<evidence type="ECO:0000256" key="2">
    <source>
        <dbReference type="ARBA" id="ARBA00012438"/>
    </source>
</evidence>
<name>A0A4D7DK90_9HYPH</name>
<comment type="catalytic activity">
    <reaction evidence="1">
        <text>ATP + protein L-histidine = ADP + protein N-phospho-L-histidine.</text>
        <dbReference type="EC" id="2.7.13.3"/>
    </reaction>
</comment>
<dbReference type="InterPro" id="IPR000014">
    <property type="entry name" value="PAS"/>
</dbReference>
<evidence type="ECO:0000256" key="3">
    <source>
        <dbReference type="ARBA" id="ARBA00021740"/>
    </source>
</evidence>
<evidence type="ECO:0000256" key="8">
    <source>
        <dbReference type="ARBA" id="ARBA00022643"/>
    </source>
</evidence>
<dbReference type="Proteomes" id="UP000826513">
    <property type="component" value="Chromosome 1"/>
</dbReference>
<dbReference type="Pfam" id="PF08447">
    <property type="entry name" value="PAS_3"/>
    <property type="match status" value="1"/>
</dbReference>
<evidence type="ECO:0000259" key="15">
    <source>
        <dbReference type="PROSITE" id="PS50113"/>
    </source>
</evidence>
<evidence type="ECO:0000313" key="16">
    <source>
        <dbReference type="EMBL" id="QCI98013.1"/>
    </source>
</evidence>
<sequence>MVDITGDPQPEVSVLSAADIERLEALEELHIMDTAPEPVFDDIVSIASTVCKTPVSLISLVEQDRQWFKARTGFEPCETPIDQSVCQHSLYSTDILVIPDLTKDSRTYKNTLVTKDPFIRFYAGAPLVLSDGVIIGTLCVIDTVPRPEGLTCDQRSVLKALAGQVAAHLEVRRASSRKDELFRRQKQINAMIRESVKTALTAQEAGRIGTFELDIETGNIKVSAEFCRIFDVPQTGQYHARQFEQMLHPEDRGIQSTEDTRKSGTSVAVVEYRIITPSRGIRWICRHATFEHSADGKPRKLLGTVQDITAQRRSTERVKTLLELGDRLRDLTDVEEIAFTAAELMARALDATRAGFGVVDPAQETVLMQPEWRAPGVSSVAGKHHFRNYGSYIDDLKSGGSVVISDCMTDPRTRDSAEALLALGIRQLVNVPIFDQGKFALVVFVHHDGVFEWTDDDLAFVRSFGDRIQSAIGRLRAETEQNLLNREIGHRLKNAFAMVQALAKQTLRPVKERGPVLNFEQRLQALSSAHDILLVNNWASADVRAVLLRVVETLGMVERMDIRGEDISVNPKGALSLSLLLHELTTNAVKYGSLSSTQGRVVVSWSTEKQGDETVFRLLWREVDGPPVLQPETKGFGSRLISMGLLGTGGVAMRYLDQGLEVEMTAPLTQLQQVA</sequence>
<dbReference type="EC" id="2.7.13.3" evidence="2"/>
<keyword evidence="14" id="KW-0675">Receptor</keyword>
<gene>
    <name evidence="16" type="ORF">CFBP5473_08885</name>
    <name evidence="17" type="ORF">J5285_10815</name>
</gene>
<dbReference type="GO" id="GO:0009881">
    <property type="term" value="F:photoreceptor activity"/>
    <property type="evidence" value="ECO:0007669"/>
    <property type="project" value="UniProtKB-KW"/>
</dbReference>
<dbReference type="InterPro" id="IPR001610">
    <property type="entry name" value="PAC"/>
</dbReference>
<protein>
    <recommendedName>
        <fullName evidence="3">Blue-light-activated histidine kinase</fullName>
        <ecNumber evidence="2">2.7.13.3</ecNumber>
    </recommendedName>
</protein>
<keyword evidence="10" id="KW-0547">Nucleotide-binding</keyword>
<dbReference type="GO" id="GO:0005524">
    <property type="term" value="F:ATP binding"/>
    <property type="evidence" value="ECO:0007669"/>
    <property type="project" value="UniProtKB-KW"/>
</dbReference>
<dbReference type="PROSITE" id="PS50113">
    <property type="entry name" value="PAC"/>
    <property type="match status" value="1"/>
</dbReference>
<evidence type="ECO:0000256" key="4">
    <source>
        <dbReference type="ARBA" id="ARBA00022543"/>
    </source>
</evidence>
<keyword evidence="19" id="KW-1185">Reference proteome</keyword>
<dbReference type="SMART" id="SM00911">
    <property type="entry name" value="HWE_HK"/>
    <property type="match status" value="1"/>
</dbReference>
<dbReference type="Gene3D" id="3.30.450.20">
    <property type="entry name" value="PAS domain"/>
    <property type="match status" value="1"/>
</dbReference>
<evidence type="ECO:0000256" key="5">
    <source>
        <dbReference type="ARBA" id="ARBA00022553"/>
    </source>
</evidence>
<dbReference type="InterPro" id="IPR029016">
    <property type="entry name" value="GAF-like_dom_sf"/>
</dbReference>
<proteinExistence type="predicted"/>
<keyword evidence="12" id="KW-0067">ATP-binding</keyword>
<dbReference type="SUPFAM" id="SSF55785">
    <property type="entry name" value="PYP-like sensor domain (PAS domain)"/>
    <property type="match status" value="1"/>
</dbReference>
<evidence type="ECO:0000256" key="6">
    <source>
        <dbReference type="ARBA" id="ARBA00022606"/>
    </source>
</evidence>
<dbReference type="STRING" id="1367849.GCA_000518585_00104"/>
<dbReference type="InterPro" id="IPR013655">
    <property type="entry name" value="PAS_fold_3"/>
</dbReference>
<dbReference type="PANTHER" id="PTHR43102:SF2">
    <property type="entry name" value="GAF DOMAIN-CONTAINING PROTEIN"/>
    <property type="match status" value="1"/>
</dbReference>
<dbReference type="InterPro" id="IPR000700">
    <property type="entry name" value="PAS-assoc_C"/>
</dbReference>
<dbReference type="EMBL" id="CP039691">
    <property type="protein sequence ID" value="QCI98013.1"/>
    <property type="molecule type" value="Genomic_DNA"/>
</dbReference>
<dbReference type="Pfam" id="PF07536">
    <property type="entry name" value="HWE_HK"/>
    <property type="match status" value="1"/>
</dbReference>
<dbReference type="PANTHER" id="PTHR43102">
    <property type="entry name" value="SLR1143 PROTEIN"/>
    <property type="match status" value="1"/>
</dbReference>
<evidence type="ECO:0000256" key="10">
    <source>
        <dbReference type="ARBA" id="ARBA00022741"/>
    </source>
</evidence>
<keyword evidence="13" id="KW-0157">Chromophore</keyword>
<dbReference type="Gene3D" id="3.30.565.10">
    <property type="entry name" value="Histidine kinase-like ATPase, C-terminal domain"/>
    <property type="match status" value="1"/>
</dbReference>
<evidence type="ECO:0000256" key="12">
    <source>
        <dbReference type="ARBA" id="ARBA00022840"/>
    </source>
</evidence>
<dbReference type="RefSeq" id="WP_051441092.1">
    <property type="nucleotide sequence ID" value="NZ_CP039691.1"/>
</dbReference>
<dbReference type="Pfam" id="PF01590">
    <property type="entry name" value="GAF"/>
    <property type="match status" value="2"/>
</dbReference>
<keyword evidence="11" id="KW-0418">Kinase</keyword>
<dbReference type="InterPro" id="IPR011102">
    <property type="entry name" value="Sig_transdc_His_kinase_HWE"/>
</dbReference>
<reference evidence="17 19" key="2">
    <citation type="submission" date="2021-03" db="EMBL/GenBank/DDBJ databases">
        <title>Rapid diversification of plasmids in a genus of pathogenic and nitrogen fixing bacteria.</title>
        <authorList>
            <person name="Weisberg A.J."/>
            <person name="Miller M."/>
            <person name="Ream W."/>
            <person name="Grunwald N.J."/>
            <person name="Chang J.H."/>
        </authorList>
    </citation>
    <scope>NUCLEOTIDE SEQUENCE [LARGE SCALE GENOMIC DNA]</scope>
    <source>
        <strain evidence="17 19">AF3.44</strain>
    </source>
</reference>
<accession>A0A4D7DK90</accession>
<keyword evidence="8" id="KW-0288">FMN</keyword>
<dbReference type="InterPro" id="IPR003018">
    <property type="entry name" value="GAF"/>
</dbReference>
<dbReference type="SMART" id="SM00086">
    <property type="entry name" value="PAC"/>
    <property type="match status" value="1"/>
</dbReference>
<evidence type="ECO:0000256" key="9">
    <source>
        <dbReference type="ARBA" id="ARBA00022679"/>
    </source>
</evidence>
<keyword evidence="4" id="KW-0600">Photoreceptor protein</keyword>
<keyword evidence="5" id="KW-0597">Phosphoprotein</keyword>
<evidence type="ECO:0000256" key="1">
    <source>
        <dbReference type="ARBA" id="ARBA00000085"/>
    </source>
</evidence>
<evidence type="ECO:0000313" key="17">
    <source>
        <dbReference type="EMBL" id="QYA06536.1"/>
    </source>
</evidence>
<dbReference type="KEGG" id="alf:CFBP5473_08885"/>
<evidence type="ECO:0000313" key="19">
    <source>
        <dbReference type="Proteomes" id="UP000826513"/>
    </source>
</evidence>
<keyword evidence="7" id="KW-0285">Flavoprotein</keyword>
<reference evidence="16 18" key="1">
    <citation type="submission" date="2019-04" db="EMBL/GenBank/DDBJ databases">
        <title>Complete genome sequence of Agrobacterium larrymoorei CFBP5473.</title>
        <authorList>
            <person name="Haryono M."/>
            <person name="Chou L."/>
            <person name="Lin Y.-C."/>
            <person name="Lai E.-M."/>
            <person name="Kuo C.-H."/>
        </authorList>
    </citation>
    <scope>NUCLEOTIDE SEQUENCE [LARGE SCALE GENOMIC DNA]</scope>
    <source>
        <strain evidence="16 18">CFBP5473</strain>
    </source>
</reference>
<evidence type="ECO:0000256" key="13">
    <source>
        <dbReference type="ARBA" id="ARBA00022991"/>
    </source>
</evidence>
<dbReference type="InterPro" id="IPR036890">
    <property type="entry name" value="HATPase_C_sf"/>
</dbReference>
<keyword evidence="9" id="KW-0808">Transferase</keyword>
<dbReference type="EMBL" id="CP072167">
    <property type="protein sequence ID" value="QYA06536.1"/>
    <property type="molecule type" value="Genomic_DNA"/>
</dbReference>
<dbReference type="AlphaFoldDB" id="A0A4D7DK90"/>
<dbReference type="Gene3D" id="3.30.450.40">
    <property type="match status" value="2"/>
</dbReference>
<organism evidence="16 18">
    <name type="scientific">Agrobacterium larrymoorei</name>
    <dbReference type="NCBI Taxonomy" id="160699"/>
    <lineage>
        <taxon>Bacteria</taxon>
        <taxon>Pseudomonadati</taxon>
        <taxon>Pseudomonadota</taxon>
        <taxon>Alphaproteobacteria</taxon>
        <taxon>Hyphomicrobiales</taxon>
        <taxon>Rhizobiaceae</taxon>
        <taxon>Rhizobium/Agrobacterium group</taxon>
        <taxon>Agrobacterium</taxon>
    </lineage>
</organism>
<dbReference type="InterPro" id="IPR035965">
    <property type="entry name" value="PAS-like_dom_sf"/>
</dbReference>
<dbReference type="CDD" id="cd00130">
    <property type="entry name" value="PAS"/>
    <property type="match status" value="1"/>
</dbReference>
<dbReference type="Gene3D" id="2.10.70.100">
    <property type="match status" value="1"/>
</dbReference>
<dbReference type="Proteomes" id="UP000298545">
    <property type="component" value="Chromosome circular"/>
</dbReference>
<keyword evidence="6" id="KW-0716">Sensory transduction</keyword>
<evidence type="ECO:0000256" key="14">
    <source>
        <dbReference type="ARBA" id="ARBA00023170"/>
    </source>
</evidence>
<dbReference type="GO" id="GO:0004673">
    <property type="term" value="F:protein histidine kinase activity"/>
    <property type="evidence" value="ECO:0007669"/>
    <property type="project" value="UniProtKB-EC"/>
</dbReference>
<evidence type="ECO:0000313" key="18">
    <source>
        <dbReference type="Proteomes" id="UP000298545"/>
    </source>
</evidence>
<feature type="domain" description="PAC" evidence="15">
    <location>
        <begin position="268"/>
        <end position="320"/>
    </location>
</feature>
<dbReference type="SUPFAM" id="SSF55781">
    <property type="entry name" value="GAF domain-like"/>
    <property type="match status" value="2"/>
</dbReference>
<dbReference type="OrthoDB" id="341208at2"/>
<dbReference type="SMART" id="SM00065">
    <property type="entry name" value="GAF"/>
    <property type="match status" value="2"/>
</dbReference>